<feature type="domain" description="DNA-directed DNA polymerase family B mitochondria/virus" evidence="9">
    <location>
        <begin position="5"/>
        <end position="181"/>
    </location>
</feature>
<evidence type="ECO:0000256" key="6">
    <source>
        <dbReference type="ARBA" id="ARBA00022932"/>
    </source>
</evidence>
<dbReference type="PANTHER" id="PTHR31511">
    <property type="entry name" value="PROTEIN CBG23764"/>
    <property type="match status" value="1"/>
</dbReference>
<keyword evidence="5" id="KW-0235">DNA replication</keyword>
<comment type="similarity">
    <text evidence="1">Belongs to the DNA polymerase type-B family.</text>
</comment>
<dbReference type="EC" id="2.7.7.7" evidence="2"/>
<dbReference type="EMBL" id="CAJVPS010046408">
    <property type="protein sequence ID" value="CAG8761153.1"/>
    <property type="molecule type" value="Genomic_DNA"/>
</dbReference>
<dbReference type="OrthoDB" id="2404467at2759"/>
<gene>
    <name evidence="10" type="ORF">ALEPTO_LOCUS13681</name>
</gene>
<evidence type="ECO:0000256" key="7">
    <source>
        <dbReference type="ARBA" id="ARBA00023125"/>
    </source>
</evidence>
<dbReference type="GO" id="GO:0000166">
    <property type="term" value="F:nucleotide binding"/>
    <property type="evidence" value="ECO:0007669"/>
    <property type="project" value="InterPro"/>
</dbReference>
<dbReference type="Proteomes" id="UP000789508">
    <property type="component" value="Unassembled WGS sequence"/>
</dbReference>
<sequence>TSIPIVFHNFRGYDSHLVCESVGHSVNAQQIKVIAETFERYKSMKVGQFKYIDSQQFMNNSLANLTKNLGTNHPITSQHYKDFSSKQIALVCRKGVYPYEYIDTHDRFLETELPSIHEFTSNLHGEYHDHYLKTDVLNLADVWAQFRKTCIEYYEVDPSHYVSAAALAWDAMLKMTGVNIQLFTDMAKHDFIEKAKRSGIAMACQRYLTANNPKMGEAYNSTKPTTWISYVDTTNLYGWAMSQYLPIGG</sequence>
<name>A0A9N9NQL9_9GLOM</name>
<reference evidence="10" key="1">
    <citation type="submission" date="2021-06" db="EMBL/GenBank/DDBJ databases">
        <authorList>
            <person name="Kallberg Y."/>
            <person name="Tangrot J."/>
            <person name="Rosling A."/>
        </authorList>
    </citation>
    <scope>NUCLEOTIDE SEQUENCE</scope>
    <source>
        <strain evidence="10">FL130A</strain>
    </source>
</reference>
<evidence type="ECO:0000256" key="3">
    <source>
        <dbReference type="ARBA" id="ARBA00022679"/>
    </source>
</evidence>
<dbReference type="GO" id="GO:0003677">
    <property type="term" value="F:DNA binding"/>
    <property type="evidence" value="ECO:0007669"/>
    <property type="project" value="UniProtKB-KW"/>
</dbReference>
<evidence type="ECO:0000313" key="11">
    <source>
        <dbReference type="Proteomes" id="UP000789508"/>
    </source>
</evidence>
<feature type="non-terminal residue" evidence="10">
    <location>
        <position position="1"/>
    </location>
</feature>
<dbReference type="GO" id="GO:0006260">
    <property type="term" value="P:DNA replication"/>
    <property type="evidence" value="ECO:0007669"/>
    <property type="project" value="UniProtKB-KW"/>
</dbReference>
<keyword evidence="3" id="KW-0808">Transferase</keyword>
<proteinExistence type="inferred from homology"/>
<keyword evidence="11" id="KW-1185">Reference proteome</keyword>
<feature type="non-terminal residue" evidence="10">
    <location>
        <position position="249"/>
    </location>
</feature>
<protein>
    <recommendedName>
        <fullName evidence="2">DNA-directed DNA polymerase</fullName>
        <ecNumber evidence="2">2.7.7.7</ecNumber>
    </recommendedName>
</protein>
<dbReference type="GO" id="GO:0003887">
    <property type="term" value="F:DNA-directed DNA polymerase activity"/>
    <property type="evidence" value="ECO:0007669"/>
    <property type="project" value="UniProtKB-KW"/>
</dbReference>
<evidence type="ECO:0000313" key="10">
    <source>
        <dbReference type="EMBL" id="CAG8761153.1"/>
    </source>
</evidence>
<keyword evidence="7" id="KW-0238">DNA-binding</keyword>
<dbReference type="AlphaFoldDB" id="A0A9N9NQL9"/>
<evidence type="ECO:0000256" key="5">
    <source>
        <dbReference type="ARBA" id="ARBA00022705"/>
    </source>
</evidence>
<keyword evidence="6" id="KW-0239">DNA-directed DNA polymerase</keyword>
<evidence type="ECO:0000259" key="9">
    <source>
        <dbReference type="Pfam" id="PF03175"/>
    </source>
</evidence>
<accession>A0A9N9NQL9</accession>
<comment type="caution">
    <text evidence="10">The sequence shown here is derived from an EMBL/GenBank/DDBJ whole genome shotgun (WGS) entry which is preliminary data.</text>
</comment>
<evidence type="ECO:0000256" key="1">
    <source>
        <dbReference type="ARBA" id="ARBA00005755"/>
    </source>
</evidence>
<evidence type="ECO:0000256" key="2">
    <source>
        <dbReference type="ARBA" id="ARBA00012417"/>
    </source>
</evidence>
<dbReference type="InterPro" id="IPR004868">
    <property type="entry name" value="DNA-dir_DNA_pol_B_mt/vir"/>
</dbReference>
<comment type="catalytic activity">
    <reaction evidence="8">
        <text>DNA(n) + a 2'-deoxyribonucleoside 5'-triphosphate = DNA(n+1) + diphosphate</text>
        <dbReference type="Rhea" id="RHEA:22508"/>
        <dbReference type="Rhea" id="RHEA-COMP:17339"/>
        <dbReference type="Rhea" id="RHEA-COMP:17340"/>
        <dbReference type="ChEBI" id="CHEBI:33019"/>
        <dbReference type="ChEBI" id="CHEBI:61560"/>
        <dbReference type="ChEBI" id="CHEBI:173112"/>
        <dbReference type="EC" id="2.7.7.7"/>
    </reaction>
</comment>
<evidence type="ECO:0000256" key="8">
    <source>
        <dbReference type="ARBA" id="ARBA00049244"/>
    </source>
</evidence>
<organism evidence="10 11">
    <name type="scientific">Ambispora leptoticha</name>
    <dbReference type="NCBI Taxonomy" id="144679"/>
    <lineage>
        <taxon>Eukaryota</taxon>
        <taxon>Fungi</taxon>
        <taxon>Fungi incertae sedis</taxon>
        <taxon>Mucoromycota</taxon>
        <taxon>Glomeromycotina</taxon>
        <taxon>Glomeromycetes</taxon>
        <taxon>Archaeosporales</taxon>
        <taxon>Ambisporaceae</taxon>
        <taxon>Ambispora</taxon>
    </lineage>
</organism>
<evidence type="ECO:0000256" key="4">
    <source>
        <dbReference type="ARBA" id="ARBA00022695"/>
    </source>
</evidence>
<keyword evidence="4" id="KW-0548">Nucleotidyltransferase</keyword>
<dbReference type="Pfam" id="PF03175">
    <property type="entry name" value="DNA_pol_B_2"/>
    <property type="match status" value="1"/>
</dbReference>
<dbReference type="PANTHER" id="PTHR31511:SF12">
    <property type="entry name" value="RHO TERMINATION FACTOR N-TERMINAL DOMAIN-CONTAINING PROTEIN"/>
    <property type="match status" value="1"/>
</dbReference>